<dbReference type="PANTHER" id="PTHR11559">
    <property type="entry name" value="CARBOXYLESTERASE"/>
    <property type="match status" value="1"/>
</dbReference>
<dbReference type="InterPro" id="IPR029058">
    <property type="entry name" value="AB_hydrolase_fold"/>
</dbReference>
<dbReference type="InterPro" id="IPR006311">
    <property type="entry name" value="TAT_signal"/>
</dbReference>
<evidence type="ECO:0000256" key="2">
    <source>
        <dbReference type="ARBA" id="ARBA00022801"/>
    </source>
</evidence>
<dbReference type="SUPFAM" id="SSF53474">
    <property type="entry name" value="alpha/beta-Hydrolases"/>
    <property type="match status" value="1"/>
</dbReference>
<dbReference type="InterPro" id="IPR050309">
    <property type="entry name" value="Type-B_Carboxylest/Lipase"/>
</dbReference>
<feature type="chain" id="PRO_5044979537" description="Carboxylic ester hydrolase" evidence="3">
    <location>
        <begin position="28"/>
        <end position="535"/>
    </location>
</feature>
<evidence type="ECO:0000259" key="4">
    <source>
        <dbReference type="Pfam" id="PF00135"/>
    </source>
</evidence>
<dbReference type="PROSITE" id="PS00941">
    <property type="entry name" value="CARBOXYLESTERASE_B_2"/>
    <property type="match status" value="1"/>
</dbReference>
<evidence type="ECO:0000256" key="3">
    <source>
        <dbReference type="RuleBase" id="RU361235"/>
    </source>
</evidence>
<protein>
    <recommendedName>
        <fullName evidence="3">Carboxylic ester hydrolase</fullName>
        <ecNumber evidence="3">3.1.1.-</ecNumber>
    </recommendedName>
</protein>
<dbReference type="Pfam" id="PF00135">
    <property type="entry name" value="COesterase"/>
    <property type="match status" value="1"/>
</dbReference>
<sequence length="535" mass="56651">MTSRATRRPTVLALALTVAALCAQLLAAPAAPAAPAPVRPVVATGQGRLAGRPHDGAEEFLGIPYAAPPVGNRRFRPPQPPARWSGARDAVQQAPACTQFSPFGLRDPQDTSEDCLYLDVYRPRHTRPGDRLPVLFWMHGGAYSQGTGTQFGGRTMADLTHTIVVSINYRLGQLGYLAVPELTRDNALGSGSYGLMDQLAALDWTRDNIRAFGGDPADVTIWGQSAGSASVCAMLASPRAAGLFSKAILQSGPCTLIPAPGAGRRADEDRAYAAGAGCPDAATRASCLRRLSPAQLVAAAGTRPTQGPAFGDGLLPVQPSEAISSGTWNRVPVVIGSTRSESRFFVALTQPHLTAQEYTDQITTTYDPAAPQVLARYPLSAYPSPYEAMSALLTDSTFACQTYVTARSLAAQVPTYVYEFDDPDSPTLYGAQVPGLDMANGHSADLAYLHDFTMADRPLTPAQQAFGDRMKLRWGAFARTGSPDVPGGTRWPTAGSPHTVLVLSPQDTRTSTAFAAEHQCGFWAGLPAPDSVPRS</sequence>
<dbReference type="Proteomes" id="UP001595834">
    <property type="component" value="Unassembled WGS sequence"/>
</dbReference>
<dbReference type="EMBL" id="JBHSIZ010000036">
    <property type="protein sequence ID" value="MFC4960622.1"/>
    <property type="molecule type" value="Genomic_DNA"/>
</dbReference>
<keyword evidence="3" id="KW-0732">Signal</keyword>
<comment type="caution">
    <text evidence="5">The sequence shown here is derived from an EMBL/GenBank/DDBJ whole genome shotgun (WGS) entry which is preliminary data.</text>
</comment>
<evidence type="ECO:0000256" key="1">
    <source>
        <dbReference type="ARBA" id="ARBA00005964"/>
    </source>
</evidence>
<dbReference type="EC" id="3.1.1.-" evidence="3"/>
<dbReference type="InterPro" id="IPR019819">
    <property type="entry name" value="Carboxylesterase_B_CS"/>
</dbReference>
<dbReference type="InterPro" id="IPR019826">
    <property type="entry name" value="Carboxylesterase_B_AS"/>
</dbReference>
<dbReference type="PROSITE" id="PS00122">
    <property type="entry name" value="CARBOXYLESTERASE_B_1"/>
    <property type="match status" value="1"/>
</dbReference>
<comment type="similarity">
    <text evidence="1 3">Belongs to the type-B carboxylesterase/lipase family.</text>
</comment>
<dbReference type="Gene3D" id="3.40.50.1820">
    <property type="entry name" value="alpha/beta hydrolase"/>
    <property type="match status" value="1"/>
</dbReference>
<accession>A0ABV9UW59</accession>
<keyword evidence="2 3" id="KW-0378">Hydrolase</keyword>
<reference evidence="6" key="1">
    <citation type="journal article" date="2019" name="Int. J. Syst. Evol. Microbiol.">
        <title>The Global Catalogue of Microorganisms (GCM) 10K type strain sequencing project: providing services to taxonomists for standard genome sequencing and annotation.</title>
        <authorList>
            <consortium name="The Broad Institute Genomics Platform"/>
            <consortium name="The Broad Institute Genome Sequencing Center for Infectious Disease"/>
            <person name="Wu L."/>
            <person name="Ma J."/>
        </authorList>
    </citation>
    <scope>NUCLEOTIDE SEQUENCE [LARGE SCALE GENOMIC DNA]</scope>
    <source>
        <strain evidence="6">CCM 7224</strain>
    </source>
</reference>
<dbReference type="InterPro" id="IPR002018">
    <property type="entry name" value="CarbesteraseB"/>
</dbReference>
<gene>
    <name evidence="5" type="ORF">ACFPFX_30420</name>
</gene>
<feature type="signal peptide" evidence="3">
    <location>
        <begin position="1"/>
        <end position="27"/>
    </location>
</feature>
<dbReference type="RefSeq" id="WP_344374384.1">
    <property type="nucleotide sequence ID" value="NZ_BAAASQ010000008.1"/>
</dbReference>
<evidence type="ECO:0000313" key="5">
    <source>
        <dbReference type="EMBL" id="MFC4960622.1"/>
    </source>
</evidence>
<evidence type="ECO:0000313" key="6">
    <source>
        <dbReference type="Proteomes" id="UP001595834"/>
    </source>
</evidence>
<feature type="domain" description="Carboxylesterase type B" evidence="4">
    <location>
        <begin position="40"/>
        <end position="523"/>
    </location>
</feature>
<keyword evidence="6" id="KW-1185">Reference proteome</keyword>
<name>A0ABV9UW59_9ACTN</name>
<dbReference type="PROSITE" id="PS51318">
    <property type="entry name" value="TAT"/>
    <property type="match status" value="1"/>
</dbReference>
<organism evidence="5 6">
    <name type="scientific">Streptomyces mauvecolor</name>
    <dbReference type="NCBI Taxonomy" id="58345"/>
    <lineage>
        <taxon>Bacteria</taxon>
        <taxon>Bacillati</taxon>
        <taxon>Actinomycetota</taxon>
        <taxon>Actinomycetes</taxon>
        <taxon>Kitasatosporales</taxon>
        <taxon>Streptomycetaceae</taxon>
        <taxon>Streptomyces</taxon>
    </lineage>
</organism>
<proteinExistence type="inferred from homology"/>